<dbReference type="InterPro" id="IPR002750">
    <property type="entry name" value="CobE/GbiG_C"/>
</dbReference>
<dbReference type="PANTHER" id="PTHR37477:SF1">
    <property type="entry name" value="COBALT-PRECORRIN-5A HYDROLASE"/>
    <property type="match status" value="1"/>
</dbReference>
<dbReference type="GO" id="GO:0009236">
    <property type="term" value="P:cobalamin biosynthetic process"/>
    <property type="evidence" value="ECO:0007669"/>
    <property type="project" value="InterPro"/>
</dbReference>
<evidence type="ECO:0000313" key="3">
    <source>
        <dbReference type="EMBL" id="VUF11791.1"/>
    </source>
</evidence>
<dbReference type="Pfam" id="PF01890">
    <property type="entry name" value="CbiG_C"/>
    <property type="match status" value="1"/>
</dbReference>
<dbReference type="Gene3D" id="3.30.420.180">
    <property type="entry name" value="CobE/GbiG C-terminal domain"/>
    <property type="match status" value="1"/>
</dbReference>
<dbReference type="RefSeq" id="WP_144762303.1">
    <property type="nucleotide sequence ID" value="NZ_BPQI01000051.1"/>
</dbReference>
<protein>
    <recommendedName>
        <fullName evidence="1">CobE/GbiG C-terminal domain-containing protein</fullName>
    </recommendedName>
</protein>
<dbReference type="SUPFAM" id="SSF159664">
    <property type="entry name" value="CobE/GbiG C-terminal domain-like"/>
    <property type="match status" value="1"/>
</dbReference>
<accession>A0A564FWJ7</accession>
<evidence type="ECO:0000313" key="4">
    <source>
        <dbReference type="Proteomes" id="UP000401717"/>
    </source>
</evidence>
<evidence type="ECO:0000313" key="2">
    <source>
        <dbReference type="EMBL" id="GJD56217.1"/>
    </source>
</evidence>
<dbReference type="OrthoDB" id="7997482at2"/>
<dbReference type="PANTHER" id="PTHR37477">
    <property type="entry name" value="COBALT-PRECORRIN-5A HYDROLASE"/>
    <property type="match status" value="1"/>
</dbReference>
<reference evidence="2" key="3">
    <citation type="submission" date="2021-08" db="EMBL/GenBank/DDBJ databases">
        <authorList>
            <person name="Tani A."/>
            <person name="Ola A."/>
            <person name="Ogura Y."/>
            <person name="Katsura K."/>
            <person name="Hayashi T."/>
        </authorList>
    </citation>
    <scope>NUCLEOTIDE SEQUENCE</scope>
    <source>
        <strain evidence="2">DSM 22415</strain>
    </source>
</reference>
<dbReference type="Proteomes" id="UP001055303">
    <property type="component" value="Unassembled WGS sequence"/>
</dbReference>
<dbReference type="AlphaFoldDB" id="A0A564FWJ7"/>
<gene>
    <name evidence="2" type="ORF">IFDJLNFL_2112</name>
    <name evidence="3" type="ORF">MTDSW087_01475</name>
</gene>
<reference evidence="2" key="2">
    <citation type="journal article" date="2021" name="Front. Microbiol.">
        <title>Comprehensive Comparative Genomics and Phenotyping of Methylobacterium Species.</title>
        <authorList>
            <person name="Alessa O."/>
            <person name="Ogura Y."/>
            <person name="Fujitani Y."/>
            <person name="Takami H."/>
            <person name="Hayashi T."/>
            <person name="Sahin N."/>
            <person name="Tani A."/>
        </authorList>
    </citation>
    <scope>NUCLEOTIDE SEQUENCE</scope>
    <source>
        <strain evidence="2">DSM 22415</strain>
    </source>
</reference>
<name>A0A564FWJ7_9HYPH</name>
<dbReference type="InterPro" id="IPR036518">
    <property type="entry name" value="CobE/GbiG_C_sf"/>
</dbReference>
<proteinExistence type="predicted"/>
<dbReference type="EMBL" id="CABFVH010000006">
    <property type="protein sequence ID" value="VUF11791.1"/>
    <property type="molecule type" value="Genomic_DNA"/>
</dbReference>
<feature type="domain" description="CobE/GbiG C-terminal" evidence="1">
    <location>
        <begin position="9"/>
        <end position="129"/>
    </location>
</feature>
<reference evidence="3 4" key="1">
    <citation type="submission" date="2019-06" db="EMBL/GenBank/DDBJ databases">
        <authorList>
            <person name="Rodrigo-Torres L."/>
            <person name="Arahal R. D."/>
            <person name="Lucena T."/>
        </authorList>
    </citation>
    <scope>NUCLEOTIDE SEQUENCE [LARGE SCALE GENOMIC DNA]</scope>
    <source>
        <strain evidence="3 4">SW08-7</strain>
    </source>
</reference>
<dbReference type="EMBL" id="BPQI01000051">
    <property type="protein sequence ID" value="GJD56217.1"/>
    <property type="molecule type" value="Genomic_DNA"/>
</dbReference>
<sequence length="142" mass="13865">MGLDPLVTIVAGVGFRRGTQAPEIEALIRRALAEAGLEPGALAGIATAADRAGAMALAEAAARFGLAPRGITAEALAEADTRVVTRSARIETTRGIGSVAEAAALAAGGPEARLVLARIASSGATCALAAVADGAAPVQEGP</sequence>
<evidence type="ECO:0000259" key="1">
    <source>
        <dbReference type="Pfam" id="PF01890"/>
    </source>
</evidence>
<evidence type="ECO:0000313" key="5">
    <source>
        <dbReference type="Proteomes" id="UP001055303"/>
    </source>
</evidence>
<keyword evidence="5" id="KW-1185">Reference proteome</keyword>
<dbReference type="InterPro" id="IPR052553">
    <property type="entry name" value="CbiG_hydrolase"/>
</dbReference>
<dbReference type="Proteomes" id="UP000401717">
    <property type="component" value="Unassembled WGS sequence"/>
</dbReference>
<organism evidence="3 4">
    <name type="scientific">Methylobacterium dankookense</name>
    <dbReference type="NCBI Taxonomy" id="560405"/>
    <lineage>
        <taxon>Bacteria</taxon>
        <taxon>Pseudomonadati</taxon>
        <taxon>Pseudomonadota</taxon>
        <taxon>Alphaproteobacteria</taxon>
        <taxon>Hyphomicrobiales</taxon>
        <taxon>Methylobacteriaceae</taxon>
        <taxon>Methylobacterium</taxon>
    </lineage>
</organism>